<dbReference type="NCBIfam" id="TIGR00421">
    <property type="entry name" value="ubiX_pad"/>
    <property type="match status" value="1"/>
</dbReference>
<dbReference type="Gene3D" id="3.40.50.1950">
    <property type="entry name" value="Flavin prenyltransferase-like"/>
    <property type="match status" value="1"/>
</dbReference>
<dbReference type="AlphaFoldDB" id="A0A7C0WTM2"/>
<organism evidence="7">
    <name type="scientific">Thermodesulforhabdus norvegica</name>
    <dbReference type="NCBI Taxonomy" id="39841"/>
    <lineage>
        <taxon>Bacteria</taxon>
        <taxon>Pseudomonadati</taxon>
        <taxon>Thermodesulfobacteriota</taxon>
        <taxon>Syntrophobacteria</taxon>
        <taxon>Syntrophobacterales</taxon>
        <taxon>Thermodesulforhabdaceae</taxon>
        <taxon>Thermodesulforhabdus</taxon>
    </lineage>
</organism>
<feature type="binding site" evidence="5">
    <location>
        <position position="40"/>
    </location>
    <ligand>
        <name>FMN</name>
        <dbReference type="ChEBI" id="CHEBI:58210"/>
    </ligand>
</feature>
<accession>A0A7C0WTM2</accession>
<feature type="domain" description="Flavoprotein" evidence="6">
    <location>
        <begin position="6"/>
        <end position="177"/>
    </location>
</feature>
<dbReference type="GO" id="GO:0106141">
    <property type="term" value="F:flavin prenyltransferase activity"/>
    <property type="evidence" value="ECO:0007669"/>
    <property type="project" value="UniProtKB-EC"/>
</dbReference>
<dbReference type="EC" id="2.5.1.129" evidence="5"/>
<evidence type="ECO:0000256" key="3">
    <source>
        <dbReference type="ARBA" id="ARBA00022643"/>
    </source>
</evidence>
<feature type="binding site" evidence="5">
    <location>
        <begin position="13"/>
        <end position="15"/>
    </location>
    <ligand>
        <name>FMN</name>
        <dbReference type="ChEBI" id="CHEBI:58210"/>
    </ligand>
</feature>
<feature type="binding site" evidence="5">
    <location>
        <position position="172"/>
    </location>
    <ligand>
        <name>dimethylallyl phosphate</name>
        <dbReference type="ChEBI" id="CHEBI:88052"/>
    </ligand>
</feature>
<protein>
    <recommendedName>
        <fullName evidence="5">Flavin prenyltransferase UbiX</fullName>
        <ecNumber evidence="5">2.5.1.129</ecNumber>
    </recommendedName>
</protein>
<comment type="function">
    <text evidence="5">Flavin prenyltransferase that catalyzes the synthesis of the prenylated FMN cofactor (prenyl-FMN) for 4-hydroxy-3-polyprenylbenzoic acid decarboxylase UbiD. The prenyltransferase is metal-independent and links a dimethylallyl moiety from dimethylallyl monophosphate (DMAP) to the flavin N5 and C6 atoms of FMN.</text>
</comment>
<evidence type="ECO:0000256" key="1">
    <source>
        <dbReference type="ARBA" id="ARBA00022602"/>
    </source>
</evidence>
<keyword evidence="4 5" id="KW-0808">Transferase</keyword>
<dbReference type="InterPro" id="IPR003382">
    <property type="entry name" value="Flavoprotein"/>
</dbReference>
<comment type="catalytic activity">
    <reaction evidence="5">
        <text>dimethylallyl phosphate + FMNH2 = prenylated FMNH2 + phosphate</text>
        <dbReference type="Rhea" id="RHEA:37743"/>
        <dbReference type="ChEBI" id="CHEBI:43474"/>
        <dbReference type="ChEBI" id="CHEBI:57618"/>
        <dbReference type="ChEBI" id="CHEBI:87467"/>
        <dbReference type="ChEBI" id="CHEBI:88052"/>
        <dbReference type="EC" id="2.5.1.129"/>
    </reaction>
</comment>
<evidence type="ECO:0000256" key="4">
    <source>
        <dbReference type="ARBA" id="ARBA00022679"/>
    </source>
</evidence>
<keyword evidence="1 5" id="KW-0637">Prenyltransferase</keyword>
<dbReference type="Pfam" id="PF02441">
    <property type="entry name" value="Flavoprotein"/>
    <property type="match status" value="1"/>
</dbReference>
<comment type="similarity">
    <text evidence="5">Belongs to the UbiX/PAD1 family.</text>
</comment>
<dbReference type="InterPro" id="IPR004507">
    <property type="entry name" value="UbiX-like"/>
</dbReference>
<keyword evidence="3 5" id="KW-0288">FMN</keyword>
<comment type="caution">
    <text evidence="7">The sequence shown here is derived from an EMBL/GenBank/DDBJ whole genome shotgun (WGS) entry which is preliminary data.</text>
</comment>
<sequence length="193" mass="21136">MNTERTIIVAITGASGSLYAKELMKFLGKRSSLRMYVAVSDAGRIVYEIETGNSIERDVPENAELFSEKDFSAPFISGSCPFDAMVIVPCSMATLAAVAQGTGQNIIHRGADVCLKERRKLILVPRETPLSVVHLRNMLICAEIGAVVLPAMPGFYHHPRSVNDVVKFIVARILDHLEISHQMVAAWNPTVSV</sequence>
<dbReference type="HAMAP" id="MF_01984">
    <property type="entry name" value="ubiX_pad"/>
    <property type="match status" value="1"/>
</dbReference>
<evidence type="ECO:0000256" key="5">
    <source>
        <dbReference type="HAMAP-Rule" id="MF_01984"/>
    </source>
</evidence>
<reference evidence="7" key="1">
    <citation type="journal article" date="2020" name="mSystems">
        <title>Genome- and Community-Level Interaction Insights into Carbon Utilization and Element Cycling Functions of Hydrothermarchaeota in Hydrothermal Sediment.</title>
        <authorList>
            <person name="Zhou Z."/>
            <person name="Liu Y."/>
            <person name="Xu W."/>
            <person name="Pan J."/>
            <person name="Luo Z.H."/>
            <person name="Li M."/>
        </authorList>
    </citation>
    <scope>NUCLEOTIDE SEQUENCE [LARGE SCALE GENOMIC DNA]</scope>
    <source>
        <strain evidence="7">HyVt-19</strain>
    </source>
</reference>
<evidence type="ECO:0000259" key="6">
    <source>
        <dbReference type="Pfam" id="PF02441"/>
    </source>
</evidence>
<dbReference type="InterPro" id="IPR036551">
    <property type="entry name" value="Flavin_trans-like"/>
</dbReference>
<feature type="binding site" evidence="5">
    <location>
        <position position="126"/>
    </location>
    <ligand>
        <name>FMN</name>
        <dbReference type="ChEBI" id="CHEBI:58210"/>
    </ligand>
</feature>
<dbReference type="SUPFAM" id="SSF52507">
    <property type="entry name" value="Homo-oligomeric flavin-containing Cys decarboxylases, HFCD"/>
    <property type="match status" value="1"/>
</dbReference>
<dbReference type="EMBL" id="DQZW01000262">
    <property type="protein sequence ID" value="HDL90353.1"/>
    <property type="molecule type" value="Genomic_DNA"/>
</dbReference>
<evidence type="ECO:0000256" key="2">
    <source>
        <dbReference type="ARBA" id="ARBA00022630"/>
    </source>
</evidence>
<dbReference type="NCBIfam" id="NF004685">
    <property type="entry name" value="PRK06029.1"/>
    <property type="match status" value="1"/>
</dbReference>
<evidence type="ECO:0000313" key="7">
    <source>
        <dbReference type="EMBL" id="HDL90353.1"/>
    </source>
</evidence>
<keyword evidence="2 5" id="KW-0285">Flavoprotein</keyword>
<feature type="binding site" evidence="5">
    <location>
        <position position="156"/>
    </location>
    <ligand>
        <name>dimethylallyl phosphate</name>
        <dbReference type="ChEBI" id="CHEBI:88052"/>
    </ligand>
</feature>
<gene>
    <name evidence="5" type="primary">ubiX</name>
    <name evidence="7" type="ORF">ENG14_05565</name>
</gene>
<name>A0A7C0WTM2_9BACT</name>
<comment type="caution">
    <text evidence="5">Lacks conserved residue(s) required for the propagation of feature annotation.</text>
</comment>
<dbReference type="Proteomes" id="UP000886355">
    <property type="component" value="Unassembled WGS sequence"/>
</dbReference>
<proteinExistence type="inferred from homology"/>
<feature type="binding site" evidence="5">
    <location>
        <begin position="91"/>
        <end position="94"/>
    </location>
    <ligand>
        <name>FMN</name>
        <dbReference type="ChEBI" id="CHEBI:58210"/>
    </ligand>
</feature>